<dbReference type="Proteomes" id="UP000789702">
    <property type="component" value="Unassembled WGS sequence"/>
</dbReference>
<reference evidence="1" key="1">
    <citation type="submission" date="2021-06" db="EMBL/GenBank/DDBJ databases">
        <authorList>
            <person name="Kallberg Y."/>
            <person name="Tangrot J."/>
            <person name="Rosling A."/>
        </authorList>
    </citation>
    <scope>NUCLEOTIDE SEQUENCE</scope>
    <source>
        <strain evidence="1">IL203A</strain>
    </source>
</reference>
<keyword evidence="2" id="KW-1185">Reference proteome</keyword>
<gene>
    <name evidence="1" type="ORF">DHETER_LOCUS13868</name>
</gene>
<evidence type="ECO:0000313" key="1">
    <source>
        <dbReference type="EMBL" id="CAG8737988.1"/>
    </source>
</evidence>
<organism evidence="1 2">
    <name type="scientific">Dentiscutata heterogama</name>
    <dbReference type="NCBI Taxonomy" id="1316150"/>
    <lineage>
        <taxon>Eukaryota</taxon>
        <taxon>Fungi</taxon>
        <taxon>Fungi incertae sedis</taxon>
        <taxon>Mucoromycota</taxon>
        <taxon>Glomeromycotina</taxon>
        <taxon>Glomeromycetes</taxon>
        <taxon>Diversisporales</taxon>
        <taxon>Gigasporaceae</taxon>
        <taxon>Dentiscutata</taxon>
    </lineage>
</organism>
<proteinExistence type="predicted"/>
<feature type="non-terminal residue" evidence="1">
    <location>
        <position position="1"/>
    </location>
</feature>
<dbReference type="EMBL" id="CAJVPU010039834">
    <property type="protein sequence ID" value="CAG8737988.1"/>
    <property type="molecule type" value="Genomic_DNA"/>
</dbReference>
<comment type="caution">
    <text evidence="1">The sequence shown here is derived from an EMBL/GenBank/DDBJ whole genome shotgun (WGS) entry which is preliminary data.</text>
</comment>
<feature type="non-terminal residue" evidence="1">
    <location>
        <position position="129"/>
    </location>
</feature>
<name>A0ACA9Q8B5_9GLOM</name>
<evidence type="ECO:0000313" key="2">
    <source>
        <dbReference type="Proteomes" id="UP000789702"/>
    </source>
</evidence>
<protein>
    <submittedName>
        <fullName evidence="1">7052_t:CDS:1</fullName>
    </submittedName>
</protein>
<sequence length="129" mass="15211">KLADDNRLVIITPTLTIIKTSNQHIFGGYNDSNIEHHYFERKVSNRNFLFSFDSQNDFNTSKLARVKKHSLALEYYSDYGPCFGCNKNDFDMYINLDELHISNSNIYPNLKNFIKLKTTLEIEDYEVWN</sequence>
<accession>A0ACA9Q8B5</accession>